<gene>
    <name evidence="2" type="ORF">DPV93_00200</name>
</gene>
<dbReference type="AlphaFoldDB" id="A0A369YFS2"/>
<dbReference type="InterPro" id="IPR007345">
    <property type="entry name" value="Polysacch_pyruvyl_Trfase"/>
</dbReference>
<name>A0A369YFS2_9PAST</name>
<dbReference type="EMBL" id="QEPN01000001">
    <property type="protein sequence ID" value="RDE73612.1"/>
    <property type="molecule type" value="Genomic_DNA"/>
</dbReference>
<evidence type="ECO:0000313" key="3">
    <source>
        <dbReference type="Proteomes" id="UP000253872"/>
    </source>
</evidence>
<feature type="domain" description="Polysaccharide pyruvyl transferase" evidence="1">
    <location>
        <begin position="35"/>
        <end position="293"/>
    </location>
</feature>
<keyword evidence="2" id="KW-0808">Transferase</keyword>
<dbReference type="STRING" id="1035839.GCA_000238795_00117"/>
<dbReference type="Proteomes" id="UP000253872">
    <property type="component" value="Unassembled WGS sequence"/>
</dbReference>
<evidence type="ECO:0000313" key="2">
    <source>
        <dbReference type="EMBL" id="RDE73612.1"/>
    </source>
</evidence>
<comment type="caution">
    <text evidence="2">The sequence shown here is derived from an EMBL/GenBank/DDBJ whole genome shotgun (WGS) entry which is preliminary data.</text>
</comment>
<evidence type="ECO:0000259" key="1">
    <source>
        <dbReference type="Pfam" id="PF04230"/>
    </source>
</evidence>
<proteinExistence type="predicted"/>
<sequence length="322" mass="37546">MNEILLARKAELKQIAELIIDKQDVVYFDYPLHLNVGDLLIYAGTEQFFKDYDIRIRLRRSLQAFDIDEAKKYITPNTTILCHGGGNFGDLYPSIQKMREDIVQYFPKNRIILLPQTAHFSNEAAMLRSAKIFSAHPDLHLFARDIKTFDLMKAHFSSNVALSADMAHELYGTLAQKDRTKSNGKTLYFLRKDIEKSHIEAQVQAKLSNLEDVKDWDDILLPSDMKFELWCSRLSKLANRFHFGWLKDKINEMWYQHAMQVIERCQAVFLSYDNVVTSRLHGHIFSCLLGLPNEVCDNSYGKNTGYYHQWTKDIDYAKIYQL</sequence>
<dbReference type="GO" id="GO:0016740">
    <property type="term" value="F:transferase activity"/>
    <property type="evidence" value="ECO:0007669"/>
    <property type="project" value="UniProtKB-KW"/>
</dbReference>
<dbReference type="RefSeq" id="WP_111401281.1">
    <property type="nucleotide sequence ID" value="NZ_QEPN01000001.1"/>
</dbReference>
<accession>A0A369YFS2</accession>
<protein>
    <submittedName>
        <fullName evidence="2">Polysaccharide pyruvyl transferase</fullName>
    </submittedName>
</protein>
<dbReference type="Pfam" id="PF04230">
    <property type="entry name" value="PS_pyruv_trans"/>
    <property type="match status" value="1"/>
</dbReference>
<reference evidence="2 3" key="1">
    <citation type="submission" date="2018-05" db="EMBL/GenBank/DDBJ databases">
        <title>Draft Genome Sequences for a Diverse set of 7 Haemophilus Species.</title>
        <authorList>
            <person name="Nichols M."/>
            <person name="Topaz N."/>
            <person name="Wang X."/>
            <person name="Wang X."/>
            <person name="Boxrud D."/>
        </authorList>
    </citation>
    <scope>NUCLEOTIDE SEQUENCE [LARGE SCALE GENOMIC DNA]</scope>
    <source>
        <strain evidence="2 3">C2002001239</strain>
    </source>
</reference>
<organism evidence="2 3">
    <name type="scientific">Haemophilus sputorum</name>
    <dbReference type="NCBI Taxonomy" id="1078480"/>
    <lineage>
        <taxon>Bacteria</taxon>
        <taxon>Pseudomonadati</taxon>
        <taxon>Pseudomonadota</taxon>
        <taxon>Gammaproteobacteria</taxon>
        <taxon>Pasteurellales</taxon>
        <taxon>Pasteurellaceae</taxon>
        <taxon>Haemophilus</taxon>
    </lineage>
</organism>